<evidence type="ECO:0000313" key="10">
    <source>
        <dbReference type="EMBL" id="EFL49266.1"/>
    </source>
</evidence>
<dbReference type="eggNOG" id="COG1360">
    <property type="taxonomic scope" value="Bacteria"/>
</dbReference>
<dbReference type="PANTHER" id="PTHR30329">
    <property type="entry name" value="STATOR ELEMENT OF FLAGELLAR MOTOR COMPLEX"/>
    <property type="match status" value="1"/>
</dbReference>
<protein>
    <submittedName>
        <fullName evidence="10">OmpA/MotB domain protein</fullName>
    </submittedName>
</protein>
<dbReference type="RefSeq" id="WP_005996919.1">
    <property type="nucleotide sequence ID" value="NZ_AECZ01000052.1"/>
</dbReference>
<evidence type="ECO:0000256" key="4">
    <source>
        <dbReference type="ARBA" id="ARBA00022692"/>
    </source>
</evidence>
<sequence>MAKNSDKGKTVIIYRESEGGHGGHHGGSWKVAYADFVTALMAFFLLLWLVVSLKPKTKQELSLVFQDKNVPSKEKVQNLEKVPTFISPDAIKGSPEFKLSQENKLKYEVALLIKELITSDLNVRKNSGVSNDSSGVMMQVNNSVMFRPGSAELTPTAQKVLDGVAKILRDFKINLTVRGFADDDEKGGPYPSKWELSAARAAAATRYLAETTGISTTRLRAVGLADSQPLVPPTSPANKARNRRIEFFYTSPDMRPSERSQDGP</sequence>
<proteinExistence type="inferred from homology"/>
<evidence type="ECO:0000256" key="8">
    <source>
        <dbReference type="SAM" id="Phobius"/>
    </source>
</evidence>
<keyword evidence="4 8" id="KW-0812">Transmembrane</keyword>
<comment type="caution">
    <text evidence="10">The sequence shown here is derived from an EMBL/GenBank/DDBJ whole genome shotgun (WGS) entry which is preliminary data.</text>
</comment>
<dbReference type="EMBL" id="AECZ01000052">
    <property type="protein sequence ID" value="EFL49266.1"/>
    <property type="molecule type" value="Genomic_DNA"/>
</dbReference>
<evidence type="ECO:0000256" key="3">
    <source>
        <dbReference type="ARBA" id="ARBA00022475"/>
    </source>
</evidence>
<feature type="transmembrane region" description="Helical" evidence="8">
    <location>
        <begin position="31"/>
        <end position="51"/>
    </location>
</feature>
<keyword evidence="3" id="KW-1003">Cell membrane</keyword>
<evidence type="ECO:0000313" key="11">
    <source>
        <dbReference type="Proteomes" id="UP000006250"/>
    </source>
</evidence>
<dbReference type="InterPro" id="IPR050330">
    <property type="entry name" value="Bact_OuterMem_StrucFunc"/>
</dbReference>
<dbReference type="Gene3D" id="3.30.1330.60">
    <property type="entry name" value="OmpA-like domain"/>
    <property type="match status" value="1"/>
</dbReference>
<dbReference type="STRING" id="596151.DesfrDRAFT_3980"/>
<accession>E1K280</accession>
<dbReference type="InterPro" id="IPR036737">
    <property type="entry name" value="OmpA-like_sf"/>
</dbReference>
<dbReference type="InterPro" id="IPR006665">
    <property type="entry name" value="OmpA-like"/>
</dbReference>
<evidence type="ECO:0000256" key="5">
    <source>
        <dbReference type="ARBA" id="ARBA00022989"/>
    </source>
</evidence>
<organism evidence="10 11">
    <name type="scientific">Solidesulfovibrio fructosivorans JJ]</name>
    <dbReference type="NCBI Taxonomy" id="596151"/>
    <lineage>
        <taxon>Bacteria</taxon>
        <taxon>Pseudomonadati</taxon>
        <taxon>Thermodesulfobacteriota</taxon>
        <taxon>Desulfovibrionia</taxon>
        <taxon>Desulfovibrionales</taxon>
        <taxon>Desulfovibrionaceae</taxon>
        <taxon>Solidesulfovibrio</taxon>
    </lineage>
</organism>
<dbReference type="Pfam" id="PF00691">
    <property type="entry name" value="OmpA"/>
    <property type="match status" value="1"/>
</dbReference>
<evidence type="ECO:0000256" key="1">
    <source>
        <dbReference type="ARBA" id="ARBA00004162"/>
    </source>
</evidence>
<keyword evidence="6 7" id="KW-0472">Membrane</keyword>
<dbReference type="SUPFAM" id="SSF103088">
    <property type="entry name" value="OmpA-like"/>
    <property type="match status" value="1"/>
</dbReference>
<feature type="domain" description="OmpA-like" evidence="9">
    <location>
        <begin position="133"/>
        <end position="253"/>
    </location>
</feature>
<evidence type="ECO:0000256" key="7">
    <source>
        <dbReference type="PROSITE-ProRule" id="PRU00473"/>
    </source>
</evidence>
<comment type="subcellular location">
    <subcellularLocation>
        <location evidence="1">Cell membrane</location>
        <topology evidence="1">Single-pass membrane protein</topology>
    </subcellularLocation>
</comment>
<evidence type="ECO:0000259" key="9">
    <source>
        <dbReference type="PROSITE" id="PS51123"/>
    </source>
</evidence>
<dbReference type="OrthoDB" id="9783110at2"/>
<dbReference type="PROSITE" id="PS51123">
    <property type="entry name" value="OMPA_2"/>
    <property type="match status" value="1"/>
</dbReference>
<dbReference type="AlphaFoldDB" id="E1K280"/>
<evidence type="ECO:0000256" key="6">
    <source>
        <dbReference type="ARBA" id="ARBA00023136"/>
    </source>
</evidence>
<dbReference type="InterPro" id="IPR025713">
    <property type="entry name" value="MotB-like_N_dom"/>
</dbReference>
<dbReference type="Pfam" id="PF13677">
    <property type="entry name" value="MotB_plug"/>
    <property type="match status" value="1"/>
</dbReference>
<comment type="similarity">
    <text evidence="2">Belongs to the MotB family.</text>
</comment>
<evidence type="ECO:0000256" key="2">
    <source>
        <dbReference type="ARBA" id="ARBA00008914"/>
    </source>
</evidence>
<dbReference type="Proteomes" id="UP000006250">
    <property type="component" value="Unassembled WGS sequence"/>
</dbReference>
<keyword evidence="11" id="KW-1185">Reference proteome</keyword>
<reference evidence="10 11" key="1">
    <citation type="submission" date="2010-08" db="EMBL/GenBank/DDBJ databases">
        <title>The draft genome of Desulfovibrio fructosovorans JJ.</title>
        <authorList>
            <consortium name="US DOE Joint Genome Institute (JGI-PGF)"/>
            <person name="Lucas S."/>
            <person name="Copeland A."/>
            <person name="Lapidus A."/>
            <person name="Cheng J.-F."/>
            <person name="Bruce D."/>
            <person name="Goodwin L."/>
            <person name="Pitluck S."/>
            <person name="Land M.L."/>
            <person name="Hauser L."/>
            <person name="Chang Y.-J."/>
            <person name="Jeffries C."/>
            <person name="Wall J.D."/>
            <person name="Stahl D.A."/>
            <person name="Arkin A.P."/>
            <person name="Dehal P."/>
            <person name="Stolyar S.M."/>
            <person name="Hazen T.C."/>
            <person name="Woyke T.J."/>
        </authorList>
    </citation>
    <scope>NUCLEOTIDE SEQUENCE [LARGE SCALE GENOMIC DNA]</scope>
    <source>
        <strain evidence="10 11">JJ</strain>
    </source>
</reference>
<keyword evidence="5 8" id="KW-1133">Transmembrane helix</keyword>
<dbReference type="PANTHER" id="PTHR30329:SF21">
    <property type="entry name" value="LIPOPROTEIN YIAD-RELATED"/>
    <property type="match status" value="1"/>
</dbReference>
<dbReference type="GO" id="GO:0005886">
    <property type="term" value="C:plasma membrane"/>
    <property type="evidence" value="ECO:0007669"/>
    <property type="project" value="UniProtKB-SubCell"/>
</dbReference>
<gene>
    <name evidence="10" type="ORF">DesfrDRAFT_3980</name>
</gene>
<name>E1K280_SOLFR</name>
<dbReference type="CDD" id="cd07185">
    <property type="entry name" value="OmpA_C-like"/>
    <property type="match status" value="1"/>
</dbReference>